<feature type="modified residue" description="4-aspartylphosphate" evidence="1">
    <location>
        <position position="57"/>
    </location>
</feature>
<dbReference type="PANTHER" id="PTHR37299">
    <property type="entry name" value="TRANSCRIPTIONAL REGULATOR-RELATED"/>
    <property type="match status" value="1"/>
</dbReference>
<dbReference type="Pfam" id="PF00072">
    <property type="entry name" value="Response_reg"/>
    <property type="match status" value="1"/>
</dbReference>
<organism evidence="4 5">
    <name type="scientific">Paenalkalicoccus suaedae</name>
    <dbReference type="NCBI Taxonomy" id="2592382"/>
    <lineage>
        <taxon>Bacteria</taxon>
        <taxon>Bacillati</taxon>
        <taxon>Bacillota</taxon>
        <taxon>Bacilli</taxon>
        <taxon>Bacillales</taxon>
        <taxon>Bacillaceae</taxon>
        <taxon>Paenalkalicoccus</taxon>
    </lineage>
</organism>
<evidence type="ECO:0000259" key="2">
    <source>
        <dbReference type="PROSITE" id="PS50110"/>
    </source>
</evidence>
<dbReference type="GO" id="GO:0000156">
    <property type="term" value="F:phosphorelay response regulator activity"/>
    <property type="evidence" value="ECO:0007669"/>
    <property type="project" value="InterPro"/>
</dbReference>
<dbReference type="SUPFAM" id="SSF52172">
    <property type="entry name" value="CheY-like"/>
    <property type="match status" value="1"/>
</dbReference>
<dbReference type="PANTHER" id="PTHR37299:SF1">
    <property type="entry name" value="STAGE 0 SPORULATION PROTEIN A HOMOLOG"/>
    <property type="match status" value="1"/>
</dbReference>
<evidence type="ECO:0000256" key="1">
    <source>
        <dbReference type="PROSITE-ProRule" id="PRU00169"/>
    </source>
</evidence>
<dbReference type="InterPro" id="IPR046947">
    <property type="entry name" value="LytR-like"/>
</dbReference>
<dbReference type="InterPro" id="IPR001789">
    <property type="entry name" value="Sig_transdc_resp-reg_receiver"/>
</dbReference>
<accession>A0A859FIH1</accession>
<feature type="domain" description="HTH LytTR-type" evidence="3">
    <location>
        <begin position="149"/>
        <end position="254"/>
    </location>
</feature>
<proteinExistence type="predicted"/>
<dbReference type="Proteomes" id="UP000318138">
    <property type="component" value="Chromosome"/>
</dbReference>
<dbReference type="PROSITE" id="PS50110">
    <property type="entry name" value="RESPONSE_REGULATORY"/>
    <property type="match status" value="1"/>
</dbReference>
<keyword evidence="1" id="KW-0597">Phosphoprotein</keyword>
<dbReference type="GO" id="GO:0003677">
    <property type="term" value="F:DNA binding"/>
    <property type="evidence" value="ECO:0007669"/>
    <property type="project" value="InterPro"/>
</dbReference>
<dbReference type="KEGG" id="psua:FLK61_39280"/>
<dbReference type="Gene3D" id="2.40.50.1020">
    <property type="entry name" value="LytTr DNA-binding domain"/>
    <property type="match status" value="1"/>
</dbReference>
<feature type="domain" description="Response regulatory" evidence="2">
    <location>
        <begin position="6"/>
        <end position="120"/>
    </location>
</feature>
<evidence type="ECO:0000313" key="4">
    <source>
        <dbReference type="EMBL" id="QKS72658.1"/>
    </source>
</evidence>
<protein>
    <submittedName>
        <fullName evidence="4">Response regulator transcription factor</fullName>
    </submittedName>
</protein>
<dbReference type="EMBL" id="CP041372">
    <property type="protein sequence ID" value="QKS72658.1"/>
    <property type="molecule type" value="Genomic_DNA"/>
</dbReference>
<dbReference type="SMART" id="SM00448">
    <property type="entry name" value="REC"/>
    <property type="match status" value="1"/>
</dbReference>
<evidence type="ECO:0000313" key="5">
    <source>
        <dbReference type="Proteomes" id="UP000318138"/>
    </source>
</evidence>
<name>A0A859FIH1_9BACI</name>
<dbReference type="SMART" id="SM00850">
    <property type="entry name" value="LytTR"/>
    <property type="match status" value="1"/>
</dbReference>
<dbReference type="AlphaFoldDB" id="A0A859FIH1"/>
<dbReference type="InterPro" id="IPR011006">
    <property type="entry name" value="CheY-like_superfamily"/>
</dbReference>
<keyword evidence="5" id="KW-1185">Reference proteome</keyword>
<dbReference type="InterPro" id="IPR007492">
    <property type="entry name" value="LytTR_DNA-bd_dom"/>
</dbReference>
<dbReference type="Gene3D" id="3.40.50.2300">
    <property type="match status" value="1"/>
</dbReference>
<evidence type="ECO:0000259" key="3">
    <source>
        <dbReference type="PROSITE" id="PS50930"/>
    </source>
</evidence>
<sequence length="254" mass="28685">MSTSIKALVVDDERYSREELQHLLKVHPVIEVIGEADTGESALMQALQLTPDVVFLDVEMPRMNGLDAARSLRELKKVPHIVFTTAYPDFAVEAFRHNALDYILKPYEEDAIAETVRRITVAFGVQEASPESELIGARASVTPGAPGRLSIESDGEIIFLDPREILYLFRDEKRTKLVTTSGDYEAKAPLKEFEERLASFHFFRIHKGYLVNLDFVSRLSPWFNGAYQLELVGREEQLAVSRNYVKGLRAALSL</sequence>
<reference evidence="5" key="1">
    <citation type="submission" date="2019-07" db="EMBL/GenBank/DDBJ databases">
        <title>Bacillus alkalisoli sp. nov. isolated from saline soil.</title>
        <authorList>
            <person name="Sun J.-Q."/>
            <person name="Xu L."/>
        </authorList>
    </citation>
    <scope>NUCLEOTIDE SEQUENCE [LARGE SCALE GENOMIC DNA]</scope>
    <source>
        <strain evidence="5">M4U3P1</strain>
    </source>
</reference>
<gene>
    <name evidence="4" type="ORF">FLK61_39280</name>
</gene>
<dbReference type="Pfam" id="PF04397">
    <property type="entry name" value="LytTR"/>
    <property type="match status" value="1"/>
</dbReference>
<dbReference type="PROSITE" id="PS50930">
    <property type="entry name" value="HTH_LYTTR"/>
    <property type="match status" value="1"/>
</dbReference>
<dbReference type="RefSeq" id="WP_176010628.1">
    <property type="nucleotide sequence ID" value="NZ_CP041372.2"/>
</dbReference>